<feature type="domain" description="HTH arsR-type" evidence="4">
    <location>
        <begin position="1"/>
        <end position="91"/>
    </location>
</feature>
<dbReference type="PANTHER" id="PTHR33154">
    <property type="entry name" value="TRANSCRIPTIONAL REGULATOR, ARSR FAMILY"/>
    <property type="match status" value="1"/>
</dbReference>
<evidence type="ECO:0000313" key="5">
    <source>
        <dbReference type="EMBL" id="KXA97446.1"/>
    </source>
</evidence>
<evidence type="ECO:0000259" key="4">
    <source>
        <dbReference type="PROSITE" id="PS50987"/>
    </source>
</evidence>
<keyword evidence="6" id="KW-1185">Reference proteome</keyword>
<dbReference type="PRINTS" id="PR00778">
    <property type="entry name" value="HTHARSR"/>
</dbReference>
<evidence type="ECO:0000256" key="1">
    <source>
        <dbReference type="ARBA" id="ARBA00023015"/>
    </source>
</evidence>
<dbReference type="InterPro" id="IPR011991">
    <property type="entry name" value="ArsR-like_HTH"/>
</dbReference>
<protein>
    <recommendedName>
        <fullName evidence="4">HTH arsR-type domain-containing protein</fullName>
    </recommendedName>
</protein>
<comment type="caution">
    <text evidence="5">The sequence shown here is derived from an EMBL/GenBank/DDBJ whole genome shotgun (WGS) entry which is preliminary data.</text>
</comment>
<evidence type="ECO:0000313" key="6">
    <source>
        <dbReference type="Proteomes" id="UP000070463"/>
    </source>
</evidence>
<proteinExistence type="predicted"/>
<dbReference type="InterPro" id="IPR036390">
    <property type="entry name" value="WH_DNA-bd_sf"/>
</dbReference>
<dbReference type="InterPro" id="IPR036388">
    <property type="entry name" value="WH-like_DNA-bd_sf"/>
</dbReference>
<dbReference type="SMART" id="SM00418">
    <property type="entry name" value="HTH_ARSR"/>
    <property type="match status" value="1"/>
</dbReference>
<dbReference type="EMBL" id="LHXR01000030">
    <property type="protein sequence ID" value="KXA97446.1"/>
    <property type="molecule type" value="Genomic_DNA"/>
</dbReference>
<reference evidence="5 6" key="1">
    <citation type="journal article" date="2016" name="Sci. Rep.">
        <title>Metabolic traits of an uncultured archaeal lineage -MSBL1- from brine pools of the Red Sea.</title>
        <authorList>
            <person name="Mwirichia R."/>
            <person name="Alam I."/>
            <person name="Rashid M."/>
            <person name="Vinu M."/>
            <person name="Ba-Alawi W."/>
            <person name="Anthony Kamau A."/>
            <person name="Kamanda Ngugi D."/>
            <person name="Goker M."/>
            <person name="Klenk H.P."/>
            <person name="Bajic V."/>
            <person name="Stingl U."/>
        </authorList>
    </citation>
    <scope>NUCLEOTIDE SEQUENCE [LARGE SCALE GENOMIC DNA]</scope>
    <source>
        <strain evidence="5">SCGC-AAA259I09</strain>
    </source>
</reference>
<dbReference type="CDD" id="cd00090">
    <property type="entry name" value="HTH_ARSR"/>
    <property type="match status" value="1"/>
</dbReference>
<dbReference type="NCBIfam" id="NF033788">
    <property type="entry name" value="HTH_metalloreg"/>
    <property type="match status" value="1"/>
</dbReference>
<dbReference type="Pfam" id="PF01022">
    <property type="entry name" value="HTH_5"/>
    <property type="match status" value="1"/>
</dbReference>
<dbReference type="AlphaFoldDB" id="A0A133UTL0"/>
<evidence type="ECO:0000256" key="3">
    <source>
        <dbReference type="ARBA" id="ARBA00023163"/>
    </source>
</evidence>
<dbReference type="Proteomes" id="UP000070463">
    <property type="component" value="Unassembled WGS sequence"/>
</dbReference>
<dbReference type="SUPFAM" id="SSF46785">
    <property type="entry name" value="Winged helix' DNA-binding domain"/>
    <property type="match status" value="1"/>
</dbReference>
<dbReference type="InterPro" id="IPR001845">
    <property type="entry name" value="HTH_ArsR_DNA-bd_dom"/>
</dbReference>
<name>A0A133UTL0_9EURY</name>
<evidence type="ECO:0000256" key="2">
    <source>
        <dbReference type="ARBA" id="ARBA00023125"/>
    </source>
</evidence>
<keyword evidence="2" id="KW-0238">DNA-binding</keyword>
<dbReference type="PANTHER" id="PTHR33154:SF35">
    <property type="entry name" value="TRANSCRIPTIONAL REGULATOR, ARSR FAMILY"/>
    <property type="match status" value="1"/>
</dbReference>
<dbReference type="GO" id="GO:0003700">
    <property type="term" value="F:DNA-binding transcription factor activity"/>
    <property type="evidence" value="ECO:0007669"/>
    <property type="project" value="InterPro"/>
</dbReference>
<dbReference type="GO" id="GO:0003677">
    <property type="term" value="F:DNA binding"/>
    <property type="evidence" value="ECO:0007669"/>
    <property type="project" value="UniProtKB-KW"/>
</dbReference>
<keyword evidence="1" id="KW-0805">Transcription regulation</keyword>
<accession>A0A133UTL0</accession>
<dbReference type="PROSITE" id="PS50987">
    <property type="entry name" value="HTH_ARSR_2"/>
    <property type="match status" value="1"/>
</dbReference>
<keyword evidence="3" id="KW-0804">Transcription</keyword>
<dbReference type="Gene3D" id="1.10.10.10">
    <property type="entry name" value="Winged helix-like DNA-binding domain superfamily/Winged helix DNA-binding domain"/>
    <property type="match status" value="1"/>
</dbReference>
<sequence length="91" mass="10809">MVEEEVNLLKCVGSEIRYRILQLLKERERCVGEIMESLNKEQTLISHHLRSLRECGLVEKERKGRKMIYKITDPDVLEFMEKVKELSKTKC</sequence>
<organism evidence="5 6">
    <name type="scientific">candidate division MSBL1 archaeon SCGC-AAA259I09</name>
    <dbReference type="NCBI Taxonomy" id="1698267"/>
    <lineage>
        <taxon>Archaea</taxon>
        <taxon>Methanobacteriati</taxon>
        <taxon>Methanobacteriota</taxon>
        <taxon>candidate division MSBL1</taxon>
    </lineage>
</organism>
<dbReference type="InterPro" id="IPR051081">
    <property type="entry name" value="HTH_MetalResp_TranReg"/>
</dbReference>
<gene>
    <name evidence="5" type="ORF">AKJ37_03000</name>
</gene>